<accession>A0ABD2PSP5</accession>
<feature type="compositionally biased region" description="Basic and acidic residues" evidence="1">
    <location>
        <begin position="311"/>
        <end position="326"/>
    </location>
</feature>
<dbReference type="InterPro" id="IPR008145">
    <property type="entry name" value="GK/Ca_channel_bsu"/>
</dbReference>
<dbReference type="Proteomes" id="UP001626550">
    <property type="component" value="Unassembled WGS sequence"/>
</dbReference>
<dbReference type="InterPro" id="IPR000584">
    <property type="entry name" value="VDCC_L_bsu"/>
</dbReference>
<dbReference type="SUPFAM" id="SSF52540">
    <property type="entry name" value="P-loop containing nucleoside triphosphate hydrolases"/>
    <property type="match status" value="1"/>
</dbReference>
<evidence type="ECO:0000313" key="3">
    <source>
        <dbReference type="EMBL" id="KAL3309461.1"/>
    </source>
</evidence>
<evidence type="ECO:0000313" key="4">
    <source>
        <dbReference type="Proteomes" id="UP001626550"/>
    </source>
</evidence>
<dbReference type="EMBL" id="JBJKFK010003889">
    <property type="protein sequence ID" value="KAL3309461.1"/>
    <property type="molecule type" value="Genomic_DNA"/>
</dbReference>
<dbReference type="InterPro" id="IPR027417">
    <property type="entry name" value="P-loop_NTPase"/>
</dbReference>
<proteinExistence type="predicted"/>
<dbReference type="PRINTS" id="PR01626">
    <property type="entry name" value="LCACHANNELB"/>
</dbReference>
<gene>
    <name evidence="3" type="ORF">Ciccas_011991</name>
</gene>
<sequence>MQREVEQIFDLCSRLQLVLLDCDTVNHPSQMHKTGLAPIIVYIKMGSPRVLQRLIKTRGKLQKKNAGVQTAAAEKLLQCPPESFDLVIEQNTLESATDAVKTFLESYWQATHPPVQVPAHASKVEKLLAGIGGNVQAHFVPQHPPSGAIFGPDGETLQNAIPMNPGRPGLMSIMAFAINAGFTPSELTNLAGARGGWNASQLTTQDTSTDLLGLAPQTPGAEDEAAPKSVVANRPGLPSGKSLLASSANSALSPDARSKALAAVNRLKHQPMTEADLQKRLANAPGLHQVPNPHGDPNEAPQVYQSRSWRQTKERMEEEERIRKEAEAVYGRKRRPRRMASPIVDE</sequence>
<dbReference type="Gene3D" id="3.40.50.300">
    <property type="entry name" value="P-loop containing nucleotide triphosphate hydrolases"/>
    <property type="match status" value="1"/>
</dbReference>
<keyword evidence="4" id="KW-1185">Reference proteome</keyword>
<organism evidence="3 4">
    <name type="scientific">Cichlidogyrus casuarinus</name>
    <dbReference type="NCBI Taxonomy" id="1844966"/>
    <lineage>
        <taxon>Eukaryota</taxon>
        <taxon>Metazoa</taxon>
        <taxon>Spiralia</taxon>
        <taxon>Lophotrochozoa</taxon>
        <taxon>Platyhelminthes</taxon>
        <taxon>Monogenea</taxon>
        <taxon>Monopisthocotylea</taxon>
        <taxon>Dactylogyridea</taxon>
        <taxon>Ancyrocephalidae</taxon>
        <taxon>Cichlidogyrus</taxon>
    </lineage>
</organism>
<dbReference type="CDD" id="cd02440">
    <property type="entry name" value="AdoMet_MTases"/>
    <property type="match status" value="1"/>
</dbReference>
<name>A0ABD2PSP5_9PLAT</name>
<protein>
    <recommendedName>
        <fullName evidence="2">Guanylate kinase/L-type calcium channel beta subunit domain-containing protein</fullName>
    </recommendedName>
</protein>
<dbReference type="Pfam" id="PF00625">
    <property type="entry name" value="Guanylate_kin"/>
    <property type="match status" value="1"/>
</dbReference>
<dbReference type="AlphaFoldDB" id="A0ABD2PSP5"/>
<reference evidence="3 4" key="1">
    <citation type="submission" date="2024-11" db="EMBL/GenBank/DDBJ databases">
        <title>Adaptive evolution of stress response genes in parasites aligns with host niche diversity.</title>
        <authorList>
            <person name="Hahn C."/>
            <person name="Resl P."/>
        </authorList>
    </citation>
    <scope>NUCLEOTIDE SEQUENCE [LARGE SCALE GENOMIC DNA]</scope>
    <source>
        <strain evidence="3">EGGRZ-B1_66</strain>
        <tissue evidence="3">Body</tissue>
    </source>
</reference>
<feature type="domain" description="Guanylate kinase/L-type calcium channel beta subunit" evidence="2">
    <location>
        <begin position="2"/>
        <end position="106"/>
    </location>
</feature>
<feature type="region of interest" description="Disordered" evidence="1">
    <location>
        <begin position="285"/>
        <end position="326"/>
    </location>
</feature>
<feature type="region of interest" description="Disordered" evidence="1">
    <location>
        <begin position="215"/>
        <end position="234"/>
    </location>
</feature>
<evidence type="ECO:0000256" key="1">
    <source>
        <dbReference type="SAM" id="MobiDB-lite"/>
    </source>
</evidence>
<evidence type="ECO:0000259" key="2">
    <source>
        <dbReference type="Pfam" id="PF00625"/>
    </source>
</evidence>
<comment type="caution">
    <text evidence="3">The sequence shown here is derived from an EMBL/GenBank/DDBJ whole genome shotgun (WGS) entry which is preliminary data.</text>
</comment>
<dbReference type="PANTHER" id="PTHR11824">
    <property type="entry name" value="VOLTAGE-DEPENDENT CALCIUM CHANNEL BETA SUBUNIT"/>
    <property type="match status" value="1"/>
</dbReference>